<evidence type="ECO:0000313" key="1">
    <source>
        <dbReference type="EMBL" id="EEF48389.1"/>
    </source>
</evidence>
<reference evidence="2" key="1">
    <citation type="journal article" date="2010" name="Nat. Biotechnol.">
        <title>Draft genome sequence of the oilseed species Ricinus communis.</title>
        <authorList>
            <person name="Chan A.P."/>
            <person name="Crabtree J."/>
            <person name="Zhao Q."/>
            <person name="Lorenzi H."/>
            <person name="Orvis J."/>
            <person name="Puiu D."/>
            <person name="Melake-Berhan A."/>
            <person name="Jones K.M."/>
            <person name="Redman J."/>
            <person name="Chen G."/>
            <person name="Cahoon E.B."/>
            <person name="Gedil M."/>
            <person name="Stanke M."/>
            <person name="Haas B.J."/>
            <person name="Wortman J.R."/>
            <person name="Fraser-Liggett C.M."/>
            <person name="Ravel J."/>
            <person name="Rabinowicz P.D."/>
        </authorList>
    </citation>
    <scope>NUCLEOTIDE SEQUENCE [LARGE SCALE GENOMIC DNA]</scope>
    <source>
        <strain evidence="2">cv. Hale</strain>
    </source>
</reference>
<sequence length="66" mass="7424">MECNLQMIRWLLAGTFRLFGPQPNGSVQGGPIHTATGIRQNHYSKEMDNKACGKVCLRLSDADFIW</sequence>
<dbReference type="EMBL" id="EQ973783">
    <property type="protein sequence ID" value="EEF48389.1"/>
    <property type="molecule type" value="Genomic_DNA"/>
</dbReference>
<dbReference type="AlphaFoldDB" id="B9RJ87"/>
<evidence type="ECO:0000313" key="2">
    <source>
        <dbReference type="Proteomes" id="UP000008311"/>
    </source>
</evidence>
<organism evidence="1 2">
    <name type="scientific">Ricinus communis</name>
    <name type="common">Castor bean</name>
    <dbReference type="NCBI Taxonomy" id="3988"/>
    <lineage>
        <taxon>Eukaryota</taxon>
        <taxon>Viridiplantae</taxon>
        <taxon>Streptophyta</taxon>
        <taxon>Embryophyta</taxon>
        <taxon>Tracheophyta</taxon>
        <taxon>Spermatophyta</taxon>
        <taxon>Magnoliopsida</taxon>
        <taxon>eudicotyledons</taxon>
        <taxon>Gunneridae</taxon>
        <taxon>Pentapetalae</taxon>
        <taxon>rosids</taxon>
        <taxon>fabids</taxon>
        <taxon>Malpighiales</taxon>
        <taxon>Euphorbiaceae</taxon>
        <taxon>Acalyphoideae</taxon>
        <taxon>Acalypheae</taxon>
        <taxon>Ricinus</taxon>
    </lineage>
</organism>
<keyword evidence="2" id="KW-1185">Reference proteome</keyword>
<dbReference type="Proteomes" id="UP000008311">
    <property type="component" value="Unassembled WGS sequence"/>
</dbReference>
<name>B9RJ87_RICCO</name>
<dbReference type="InParanoid" id="B9RJ87"/>
<protein>
    <submittedName>
        <fullName evidence="1">Uncharacterized protein</fullName>
    </submittedName>
</protein>
<gene>
    <name evidence="1" type="ORF">RCOM_1032280</name>
</gene>
<accession>B9RJ87</accession>
<proteinExistence type="predicted"/>